<feature type="compositionally biased region" description="Basic and acidic residues" evidence="3">
    <location>
        <begin position="49"/>
        <end position="65"/>
    </location>
</feature>
<accession>A0ABQ9TX25</accession>
<evidence type="ECO:0000256" key="2">
    <source>
        <dbReference type="ARBA" id="ARBA00022801"/>
    </source>
</evidence>
<dbReference type="Pfam" id="PF01080">
    <property type="entry name" value="Presenilin"/>
    <property type="match status" value="2"/>
</dbReference>
<evidence type="ECO:0000313" key="6">
    <source>
        <dbReference type="Proteomes" id="UP001266305"/>
    </source>
</evidence>
<keyword evidence="1" id="KW-0645">Protease</keyword>
<dbReference type="EMBL" id="JASSZA010000018">
    <property type="protein sequence ID" value="KAK2089358.1"/>
    <property type="molecule type" value="Genomic_DNA"/>
</dbReference>
<evidence type="ECO:0000313" key="5">
    <source>
        <dbReference type="EMBL" id="KAK2089358.1"/>
    </source>
</evidence>
<sequence length="282" mass="31012">MDLPICPSKSQIAGLTGHPDQEKRVTHVPEAVRESGQGREAGENAAQRRGQDHQESGEGGPDRCVERRFRGAVGPKVELTLKPRQSTRSRHLRLSVRVTVVAAKSVRSCAEKNAQLLCPFTEDTPCGQHPLDSRLKTLALVSVIMARTVSLVALYKDHCYELLHGRSGRSCLPRCCCFSSPRAYLVVISTLTALVLIKYLPEGSTWVILGAISVYDLMADTTLACFIAILIGLCLIFLLLAVFKKALPARPNSITFGLIFYLSTDHLVQPFMDTLASHQLYI</sequence>
<feature type="region of interest" description="Disordered" evidence="3">
    <location>
        <begin position="1"/>
        <end position="65"/>
    </location>
</feature>
<keyword evidence="6" id="KW-1185">Reference proteome</keyword>
<evidence type="ECO:0000256" key="4">
    <source>
        <dbReference type="SAM" id="Phobius"/>
    </source>
</evidence>
<protein>
    <submittedName>
        <fullName evidence="5">Uncharacterized protein</fullName>
    </submittedName>
</protein>
<organism evidence="5 6">
    <name type="scientific">Saguinus oedipus</name>
    <name type="common">Cotton-top tamarin</name>
    <name type="synonym">Oedipomidas oedipus</name>
    <dbReference type="NCBI Taxonomy" id="9490"/>
    <lineage>
        <taxon>Eukaryota</taxon>
        <taxon>Metazoa</taxon>
        <taxon>Chordata</taxon>
        <taxon>Craniata</taxon>
        <taxon>Vertebrata</taxon>
        <taxon>Euteleostomi</taxon>
        <taxon>Mammalia</taxon>
        <taxon>Eutheria</taxon>
        <taxon>Euarchontoglires</taxon>
        <taxon>Primates</taxon>
        <taxon>Haplorrhini</taxon>
        <taxon>Platyrrhini</taxon>
        <taxon>Cebidae</taxon>
        <taxon>Callitrichinae</taxon>
        <taxon>Saguinus</taxon>
    </lineage>
</organism>
<keyword evidence="4" id="KW-1133">Transmembrane helix</keyword>
<dbReference type="Gene3D" id="1.10.472.100">
    <property type="entry name" value="Presenilin"/>
    <property type="match status" value="1"/>
</dbReference>
<feature type="compositionally biased region" description="Basic and acidic residues" evidence="3">
    <location>
        <begin position="19"/>
        <end position="42"/>
    </location>
</feature>
<keyword evidence="2" id="KW-0378">Hydrolase</keyword>
<keyword evidence="4" id="KW-0812">Transmembrane</keyword>
<evidence type="ECO:0000256" key="1">
    <source>
        <dbReference type="ARBA" id="ARBA00022670"/>
    </source>
</evidence>
<name>A0ABQ9TX25_SAGOE</name>
<keyword evidence="4" id="KW-0472">Membrane</keyword>
<dbReference type="Proteomes" id="UP001266305">
    <property type="component" value="Unassembled WGS sequence"/>
</dbReference>
<feature type="transmembrane region" description="Helical" evidence="4">
    <location>
        <begin position="183"/>
        <end position="201"/>
    </location>
</feature>
<reference evidence="5 6" key="1">
    <citation type="submission" date="2023-05" db="EMBL/GenBank/DDBJ databases">
        <title>B98-5 Cell Line De Novo Hybrid Assembly: An Optical Mapping Approach.</title>
        <authorList>
            <person name="Kananen K."/>
            <person name="Auerbach J.A."/>
            <person name="Kautto E."/>
            <person name="Blachly J.S."/>
        </authorList>
    </citation>
    <scope>NUCLEOTIDE SEQUENCE [LARGE SCALE GENOMIC DNA]</scope>
    <source>
        <strain evidence="5">B95-8</strain>
        <tissue evidence="5">Cell line</tissue>
    </source>
</reference>
<dbReference type="PANTHER" id="PTHR10202:SF24">
    <property type="entry name" value="PRESENILIN-2"/>
    <property type="match status" value="1"/>
</dbReference>
<gene>
    <name evidence="5" type="ORF">P7K49_032024</name>
</gene>
<proteinExistence type="predicted"/>
<evidence type="ECO:0000256" key="3">
    <source>
        <dbReference type="SAM" id="MobiDB-lite"/>
    </source>
</evidence>
<dbReference type="InterPro" id="IPR001108">
    <property type="entry name" value="Peptidase_A22A"/>
</dbReference>
<feature type="transmembrane region" description="Helical" evidence="4">
    <location>
        <begin position="221"/>
        <end position="243"/>
    </location>
</feature>
<dbReference type="InterPro" id="IPR042524">
    <property type="entry name" value="Presenilin_C"/>
</dbReference>
<dbReference type="PANTHER" id="PTHR10202">
    <property type="entry name" value="PRESENILIN"/>
    <property type="match status" value="1"/>
</dbReference>
<comment type="caution">
    <text evidence="5">The sequence shown here is derived from an EMBL/GenBank/DDBJ whole genome shotgun (WGS) entry which is preliminary data.</text>
</comment>